<dbReference type="AlphaFoldDB" id="K1SSC1"/>
<protein>
    <submittedName>
        <fullName evidence="6">3-isopropylmalate dehydratase large subunit</fullName>
        <ecNumber evidence="6">4.2.1.-</ecNumber>
    </submittedName>
</protein>
<gene>
    <name evidence="6" type="ORF">LEA_18051</name>
</gene>
<evidence type="ECO:0000256" key="3">
    <source>
        <dbReference type="ARBA" id="ARBA00023014"/>
    </source>
</evidence>
<dbReference type="GO" id="GO:0019752">
    <property type="term" value="P:carboxylic acid metabolic process"/>
    <property type="evidence" value="ECO:0007669"/>
    <property type="project" value="UniProtKB-ARBA"/>
</dbReference>
<dbReference type="EC" id="4.2.1.-" evidence="6"/>
<dbReference type="EMBL" id="AJWY01012373">
    <property type="protein sequence ID" value="EKC50126.1"/>
    <property type="molecule type" value="Genomic_DNA"/>
</dbReference>
<keyword evidence="3" id="KW-0411">Iron-sulfur</keyword>
<dbReference type="InterPro" id="IPR050067">
    <property type="entry name" value="IPM_dehydratase_rel_enz"/>
</dbReference>
<keyword evidence="2" id="KW-0408">Iron</keyword>
<organism evidence="6">
    <name type="scientific">human gut metagenome</name>
    <dbReference type="NCBI Taxonomy" id="408170"/>
    <lineage>
        <taxon>unclassified sequences</taxon>
        <taxon>metagenomes</taxon>
        <taxon>organismal metagenomes</taxon>
    </lineage>
</organism>
<proteinExistence type="predicted"/>
<comment type="caution">
    <text evidence="6">The sequence shown here is derived from an EMBL/GenBank/DDBJ whole genome shotgun (WGS) entry which is preliminary data.</text>
</comment>
<sequence length="81" mass="9059">LSVRQLHSRILPENTRTVDEIGEKEVKIDQCVIGSCTNGRISDLRAAANILKGKKIAKNVRCIIFPGTQQIWLDAMHEGLF</sequence>
<dbReference type="GO" id="GO:0051536">
    <property type="term" value="F:iron-sulfur cluster binding"/>
    <property type="evidence" value="ECO:0007669"/>
    <property type="project" value="UniProtKB-KW"/>
</dbReference>
<evidence type="ECO:0000313" key="6">
    <source>
        <dbReference type="EMBL" id="EKC50126.1"/>
    </source>
</evidence>
<accession>K1SSC1</accession>
<keyword evidence="4 6" id="KW-0456">Lyase</keyword>
<keyword evidence="1" id="KW-0479">Metal-binding</keyword>
<feature type="non-terminal residue" evidence="6">
    <location>
        <position position="1"/>
    </location>
</feature>
<dbReference type="InterPro" id="IPR018136">
    <property type="entry name" value="Aconitase_4Fe-4S_BS"/>
</dbReference>
<dbReference type="PANTHER" id="PTHR43822">
    <property type="entry name" value="HOMOACONITASE, MITOCHONDRIAL-RELATED"/>
    <property type="match status" value="1"/>
</dbReference>
<dbReference type="PROSITE" id="PS00450">
    <property type="entry name" value="ACONITASE_1"/>
    <property type="match status" value="1"/>
</dbReference>
<dbReference type="InterPro" id="IPR036008">
    <property type="entry name" value="Aconitase_4Fe-4S_dom"/>
</dbReference>
<dbReference type="SUPFAM" id="SSF53732">
    <property type="entry name" value="Aconitase iron-sulfur domain"/>
    <property type="match status" value="1"/>
</dbReference>
<dbReference type="InterPro" id="IPR001030">
    <property type="entry name" value="Acoase/IPM_deHydtase_lsu_aba"/>
</dbReference>
<dbReference type="GO" id="GO:0046872">
    <property type="term" value="F:metal ion binding"/>
    <property type="evidence" value="ECO:0007669"/>
    <property type="project" value="UniProtKB-KW"/>
</dbReference>
<evidence type="ECO:0000256" key="1">
    <source>
        <dbReference type="ARBA" id="ARBA00022723"/>
    </source>
</evidence>
<name>K1SSC1_9ZZZZ</name>
<dbReference type="InterPro" id="IPR015931">
    <property type="entry name" value="Acnase/IPM_dHydase_lsu_aba_1/3"/>
</dbReference>
<dbReference type="Pfam" id="PF00330">
    <property type="entry name" value="Aconitase"/>
    <property type="match status" value="1"/>
</dbReference>
<dbReference type="PANTHER" id="PTHR43822:SF2">
    <property type="entry name" value="HOMOACONITASE, MITOCHONDRIAL"/>
    <property type="match status" value="1"/>
</dbReference>
<reference evidence="6" key="1">
    <citation type="journal article" date="2013" name="Environ. Microbiol.">
        <title>Microbiota from the distal guts of lean and obese adolescents exhibit partial functional redundancy besides clear differences in community structure.</title>
        <authorList>
            <person name="Ferrer M."/>
            <person name="Ruiz A."/>
            <person name="Lanza F."/>
            <person name="Haange S.B."/>
            <person name="Oberbach A."/>
            <person name="Till H."/>
            <person name="Bargiela R."/>
            <person name="Campoy C."/>
            <person name="Segura M.T."/>
            <person name="Richter M."/>
            <person name="von Bergen M."/>
            <person name="Seifert J."/>
            <person name="Suarez A."/>
        </authorList>
    </citation>
    <scope>NUCLEOTIDE SEQUENCE</scope>
</reference>
<dbReference type="Gene3D" id="3.30.499.10">
    <property type="entry name" value="Aconitase, domain 3"/>
    <property type="match status" value="1"/>
</dbReference>
<dbReference type="GO" id="GO:0016829">
    <property type="term" value="F:lyase activity"/>
    <property type="evidence" value="ECO:0007669"/>
    <property type="project" value="UniProtKB-KW"/>
</dbReference>
<evidence type="ECO:0000256" key="2">
    <source>
        <dbReference type="ARBA" id="ARBA00023004"/>
    </source>
</evidence>
<evidence type="ECO:0000256" key="4">
    <source>
        <dbReference type="ARBA" id="ARBA00023239"/>
    </source>
</evidence>
<feature type="domain" description="Aconitase/3-isopropylmalate dehydratase large subunit alpha/beta/alpha" evidence="5">
    <location>
        <begin position="23"/>
        <end position="80"/>
    </location>
</feature>
<evidence type="ECO:0000259" key="5">
    <source>
        <dbReference type="Pfam" id="PF00330"/>
    </source>
</evidence>